<feature type="non-terminal residue" evidence="1">
    <location>
        <position position="1"/>
    </location>
</feature>
<proteinExistence type="predicted"/>
<comment type="caution">
    <text evidence="1">The sequence shown here is derived from an EMBL/GenBank/DDBJ whole genome shotgun (WGS) entry which is preliminary data.</text>
</comment>
<name>A0ABS8T2M2_DATST</name>
<evidence type="ECO:0000313" key="2">
    <source>
        <dbReference type="Proteomes" id="UP000823775"/>
    </source>
</evidence>
<dbReference type="Proteomes" id="UP000823775">
    <property type="component" value="Unassembled WGS sequence"/>
</dbReference>
<reference evidence="1 2" key="1">
    <citation type="journal article" date="2021" name="BMC Genomics">
        <title>Datura genome reveals duplications of psychoactive alkaloid biosynthetic genes and high mutation rate following tissue culture.</title>
        <authorList>
            <person name="Rajewski A."/>
            <person name="Carter-House D."/>
            <person name="Stajich J."/>
            <person name="Litt A."/>
        </authorList>
    </citation>
    <scope>NUCLEOTIDE SEQUENCE [LARGE SCALE GENOMIC DNA]</scope>
    <source>
        <strain evidence="1">AR-01</strain>
    </source>
</reference>
<dbReference type="EMBL" id="JACEIK010001064">
    <property type="protein sequence ID" value="MCD7465605.1"/>
    <property type="molecule type" value="Genomic_DNA"/>
</dbReference>
<sequence length="75" mass="8532">LSLQMELDPQVLDFKIGKLHPELKSWRLLLHTSKLGSSFLTDFSRALTPSVTKELANFNIQIIIGCLLLYVALEY</sequence>
<protein>
    <submittedName>
        <fullName evidence="1">Uncharacterized protein</fullName>
    </submittedName>
</protein>
<accession>A0ABS8T2M2</accession>
<evidence type="ECO:0000313" key="1">
    <source>
        <dbReference type="EMBL" id="MCD7465605.1"/>
    </source>
</evidence>
<keyword evidence="2" id="KW-1185">Reference proteome</keyword>
<gene>
    <name evidence="1" type="ORF">HAX54_001618</name>
</gene>
<organism evidence="1 2">
    <name type="scientific">Datura stramonium</name>
    <name type="common">Jimsonweed</name>
    <name type="synonym">Common thornapple</name>
    <dbReference type="NCBI Taxonomy" id="4076"/>
    <lineage>
        <taxon>Eukaryota</taxon>
        <taxon>Viridiplantae</taxon>
        <taxon>Streptophyta</taxon>
        <taxon>Embryophyta</taxon>
        <taxon>Tracheophyta</taxon>
        <taxon>Spermatophyta</taxon>
        <taxon>Magnoliopsida</taxon>
        <taxon>eudicotyledons</taxon>
        <taxon>Gunneridae</taxon>
        <taxon>Pentapetalae</taxon>
        <taxon>asterids</taxon>
        <taxon>lamiids</taxon>
        <taxon>Solanales</taxon>
        <taxon>Solanaceae</taxon>
        <taxon>Solanoideae</taxon>
        <taxon>Datureae</taxon>
        <taxon>Datura</taxon>
    </lineage>
</organism>